<protein>
    <submittedName>
        <fullName evidence="1">Uncharacterized protein</fullName>
    </submittedName>
</protein>
<evidence type="ECO:0000313" key="2">
    <source>
        <dbReference type="Proteomes" id="UP000663844"/>
    </source>
</evidence>
<organism evidence="1 2">
    <name type="scientific">Adineta steineri</name>
    <dbReference type="NCBI Taxonomy" id="433720"/>
    <lineage>
        <taxon>Eukaryota</taxon>
        <taxon>Metazoa</taxon>
        <taxon>Spiralia</taxon>
        <taxon>Gnathifera</taxon>
        <taxon>Rotifera</taxon>
        <taxon>Eurotatoria</taxon>
        <taxon>Bdelloidea</taxon>
        <taxon>Adinetida</taxon>
        <taxon>Adinetidae</taxon>
        <taxon>Adineta</taxon>
    </lineage>
</organism>
<gene>
    <name evidence="1" type="ORF">OXD698_LOCUS10953</name>
</gene>
<dbReference type="EMBL" id="CAJOAZ010000600">
    <property type="protein sequence ID" value="CAF3681569.1"/>
    <property type="molecule type" value="Genomic_DNA"/>
</dbReference>
<reference evidence="1" key="1">
    <citation type="submission" date="2021-02" db="EMBL/GenBank/DDBJ databases">
        <authorList>
            <person name="Nowell W R."/>
        </authorList>
    </citation>
    <scope>NUCLEOTIDE SEQUENCE</scope>
</reference>
<accession>A0A818TM97</accession>
<proteinExistence type="predicted"/>
<dbReference type="AlphaFoldDB" id="A0A818TM97"/>
<comment type="caution">
    <text evidence="1">The sequence shown here is derived from an EMBL/GenBank/DDBJ whole genome shotgun (WGS) entry which is preliminary data.</text>
</comment>
<dbReference type="Proteomes" id="UP000663844">
    <property type="component" value="Unassembled WGS sequence"/>
</dbReference>
<name>A0A818TM97_9BILA</name>
<evidence type="ECO:0000313" key="1">
    <source>
        <dbReference type="EMBL" id="CAF3681569.1"/>
    </source>
</evidence>
<sequence>MKNTQYLINFIKLFEIFSLNIAVHLLADNQYIKNLSSLEFQNDKIEGVGVDVGVETNSGAPVSRVAQNDGIMDIRLALSRIAHGPSLF</sequence>